<sequence>MLAASLAIAGDRAPEIQRAPAAPQAVGVAHTLRTIPEACARLEGRFTGDAAAPYALATVRTGARCQSRAALRQQAPKGGAAGWVLNDLIRVPSAACPSQQAMVRVWRKPAGNAAPKMDAQGKARVYLKDGLDAAAAGQLAAIPQYAVAMAVEGKDCR</sequence>
<name>A0A5R9PBT6_9GAMM</name>
<dbReference type="AlphaFoldDB" id="A0A5R9PBT6"/>
<proteinExistence type="predicted"/>
<evidence type="ECO:0000313" key="2">
    <source>
        <dbReference type="Proteomes" id="UP000308508"/>
    </source>
</evidence>
<dbReference type="EMBL" id="SROY01000006">
    <property type="protein sequence ID" value="TLX21001.1"/>
    <property type="molecule type" value="Genomic_DNA"/>
</dbReference>
<protein>
    <submittedName>
        <fullName evidence="1">Uncharacterized protein</fullName>
    </submittedName>
</protein>
<comment type="caution">
    <text evidence="1">The sequence shown here is derived from an EMBL/GenBank/DDBJ whole genome shotgun (WGS) entry which is preliminary data.</text>
</comment>
<reference evidence="1 2" key="1">
    <citation type="submission" date="2019-04" db="EMBL/GenBank/DDBJ databases">
        <authorList>
            <person name="Grouzdev D.S."/>
            <person name="Nazina T.N."/>
        </authorList>
    </citation>
    <scope>NUCLEOTIDE SEQUENCE [LARGE SCALE GENOMIC DNA]</scope>
    <source>
        <strain evidence="1 2">SHC 3-19</strain>
    </source>
</reference>
<evidence type="ECO:0000313" key="1">
    <source>
        <dbReference type="EMBL" id="TLX21001.1"/>
    </source>
</evidence>
<dbReference type="Proteomes" id="UP000308508">
    <property type="component" value="Unassembled WGS sequence"/>
</dbReference>
<gene>
    <name evidence="1" type="ORF">E5S66_11770</name>
</gene>
<accession>A0A5R9PBT6</accession>
<organism evidence="1 2">
    <name type="scientific">Thermomonas fusca</name>
    <dbReference type="NCBI Taxonomy" id="215690"/>
    <lineage>
        <taxon>Bacteria</taxon>
        <taxon>Pseudomonadati</taxon>
        <taxon>Pseudomonadota</taxon>
        <taxon>Gammaproteobacteria</taxon>
        <taxon>Lysobacterales</taxon>
        <taxon>Lysobacteraceae</taxon>
        <taxon>Thermomonas</taxon>
    </lineage>
</organism>
<keyword evidence="2" id="KW-1185">Reference proteome</keyword>